<dbReference type="GO" id="GO:0005524">
    <property type="term" value="F:ATP binding"/>
    <property type="evidence" value="ECO:0007669"/>
    <property type="project" value="UniProtKB-KW"/>
</dbReference>
<gene>
    <name evidence="9" type="ORF">C8E01_11743</name>
</gene>
<organism evidence="9 10">
    <name type="scientific">Pontibacter virosus</name>
    <dbReference type="NCBI Taxonomy" id="1765052"/>
    <lineage>
        <taxon>Bacteria</taxon>
        <taxon>Pseudomonadati</taxon>
        <taxon>Bacteroidota</taxon>
        <taxon>Cytophagia</taxon>
        <taxon>Cytophagales</taxon>
        <taxon>Hymenobacteraceae</taxon>
        <taxon>Pontibacter</taxon>
    </lineage>
</organism>
<keyword evidence="3" id="KW-1003">Cell membrane</keyword>
<evidence type="ECO:0000256" key="6">
    <source>
        <dbReference type="ARBA" id="ARBA00022967"/>
    </source>
</evidence>
<dbReference type="InterPro" id="IPR017871">
    <property type="entry name" value="ABC_transporter-like_CS"/>
</dbReference>
<evidence type="ECO:0000259" key="8">
    <source>
        <dbReference type="PROSITE" id="PS50893"/>
    </source>
</evidence>
<sequence length="210" mass="23403">MIHAKDVVVRFDQETVLDNLSFKVGQSDKVAVKGPSGSGKSTLLHVLMGFVIPESGEIIIAGHPLSQEHIQKIRSQIAWLPQELPLLLDRVRDLLLMPFSFARNKHLLPSDREVAEVFEAFRLETTLLNKPLQEISGGQKQRVALASCVLMKRPLLLLDEPTSALDAVTKQCVMDYLFNLREVTILALSHDQEWIARSDGVISLGNASHH</sequence>
<reference evidence="9 10" key="1">
    <citation type="submission" date="2018-04" db="EMBL/GenBank/DDBJ databases">
        <title>Genomic Encyclopedia of Type Strains, Phase IV (KMG-IV): sequencing the most valuable type-strain genomes for metagenomic binning, comparative biology and taxonomic classification.</title>
        <authorList>
            <person name="Goeker M."/>
        </authorList>
    </citation>
    <scope>NUCLEOTIDE SEQUENCE [LARGE SCALE GENOMIC DNA]</scope>
    <source>
        <strain evidence="9 10">DSM 100231</strain>
    </source>
</reference>
<dbReference type="GO" id="GO:0043190">
    <property type="term" value="C:ATP-binding cassette (ABC) transporter complex"/>
    <property type="evidence" value="ECO:0007669"/>
    <property type="project" value="TreeGrafter"/>
</dbReference>
<dbReference type="SUPFAM" id="SSF52540">
    <property type="entry name" value="P-loop containing nucleoside triphosphate hydrolases"/>
    <property type="match status" value="1"/>
</dbReference>
<keyword evidence="2" id="KW-0813">Transport</keyword>
<dbReference type="RefSeq" id="WP_116544961.1">
    <property type="nucleotide sequence ID" value="NZ_QEKI01000017.1"/>
</dbReference>
<evidence type="ECO:0000256" key="5">
    <source>
        <dbReference type="ARBA" id="ARBA00022840"/>
    </source>
</evidence>
<evidence type="ECO:0000313" key="9">
    <source>
        <dbReference type="EMBL" id="PVY38343.1"/>
    </source>
</evidence>
<evidence type="ECO:0000256" key="2">
    <source>
        <dbReference type="ARBA" id="ARBA00022448"/>
    </source>
</evidence>
<dbReference type="Gene3D" id="3.40.50.300">
    <property type="entry name" value="P-loop containing nucleotide triphosphate hydrolases"/>
    <property type="match status" value="1"/>
</dbReference>
<dbReference type="InterPro" id="IPR027417">
    <property type="entry name" value="P-loop_NTPase"/>
</dbReference>
<evidence type="ECO:0000256" key="7">
    <source>
        <dbReference type="ARBA" id="ARBA00023136"/>
    </source>
</evidence>
<proteinExistence type="predicted"/>
<dbReference type="PROSITE" id="PS00211">
    <property type="entry name" value="ABC_TRANSPORTER_1"/>
    <property type="match status" value="1"/>
</dbReference>
<evidence type="ECO:0000256" key="4">
    <source>
        <dbReference type="ARBA" id="ARBA00022741"/>
    </source>
</evidence>
<keyword evidence="6" id="KW-1278">Translocase</keyword>
<accession>A0A2U1API7</accession>
<keyword evidence="4" id="KW-0547">Nucleotide-binding</keyword>
<dbReference type="OrthoDB" id="1119394at2"/>
<dbReference type="PANTHER" id="PTHR43553">
    <property type="entry name" value="HEAVY METAL TRANSPORTER"/>
    <property type="match status" value="1"/>
</dbReference>
<keyword evidence="10" id="KW-1185">Reference proteome</keyword>
<comment type="subcellular location">
    <subcellularLocation>
        <location evidence="1">Cell membrane</location>
        <topology evidence="1">Peripheral membrane protein</topology>
    </subcellularLocation>
</comment>
<keyword evidence="5 9" id="KW-0067">ATP-binding</keyword>
<evidence type="ECO:0000313" key="10">
    <source>
        <dbReference type="Proteomes" id="UP000245466"/>
    </source>
</evidence>
<protein>
    <submittedName>
        <fullName evidence="9">Polar amino acid transport system ATP-binding protein/putative ABC transport system ATP-binding protein</fullName>
    </submittedName>
</protein>
<dbReference type="AlphaFoldDB" id="A0A2U1API7"/>
<dbReference type="InterPro" id="IPR050095">
    <property type="entry name" value="ECF_ABC_transporter_ATP-bd"/>
</dbReference>
<keyword evidence="7" id="KW-0472">Membrane</keyword>
<dbReference type="Proteomes" id="UP000245466">
    <property type="component" value="Unassembled WGS sequence"/>
</dbReference>
<dbReference type="PANTHER" id="PTHR43553:SF27">
    <property type="entry name" value="ENERGY-COUPLING FACTOR TRANSPORTER ATP-BINDING PROTEIN ECFA2"/>
    <property type="match status" value="1"/>
</dbReference>
<dbReference type="EMBL" id="QEKI01000017">
    <property type="protein sequence ID" value="PVY38343.1"/>
    <property type="molecule type" value="Genomic_DNA"/>
</dbReference>
<dbReference type="GO" id="GO:0016887">
    <property type="term" value="F:ATP hydrolysis activity"/>
    <property type="evidence" value="ECO:0007669"/>
    <property type="project" value="InterPro"/>
</dbReference>
<dbReference type="CDD" id="cd03228">
    <property type="entry name" value="ABCC_MRP_Like"/>
    <property type="match status" value="1"/>
</dbReference>
<evidence type="ECO:0000256" key="1">
    <source>
        <dbReference type="ARBA" id="ARBA00004202"/>
    </source>
</evidence>
<comment type="caution">
    <text evidence="9">The sequence shown here is derived from an EMBL/GenBank/DDBJ whole genome shotgun (WGS) entry which is preliminary data.</text>
</comment>
<dbReference type="InterPro" id="IPR003439">
    <property type="entry name" value="ABC_transporter-like_ATP-bd"/>
</dbReference>
<evidence type="ECO:0000256" key="3">
    <source>
        <dbReference type="ARBA" id="ARBA00022475"/>
    </source>
</evidence>
<feature type="domain" description="ABC transporter" evidence="8">
    <location>
        <begin position="2"/>
        <end position="210"/>
    </location>
</feature>
<dbReference type="SMART" id="SM00382">
    <property type="entry name" value="AAA"/>
    <property type="match status" value="1"/>
</dbReference>
<dbReference type="PROSITE" id="PS50893">
    <property type="entry name" value="ABC_TRANSPORTER_2"/>
    <property type="match status" value="1"/>
</dbReference>
<dbReference type="GO" id="GO:0042626">
    <property type="term" value="F:ATPase-coupled transmembrane transporter activity"/>
    <property type="evidence" value="ECO:0007669"/>
    <property type="project" value="TreeGrafter"/>
</dbReference>
<dbReference type="InterPro" id="IPR003593">
    <property type="entry name" value="AAA+_ATPase"/>
</dbReference>
<dbReference type="Pfam" id="PF00005">
    <property type="entry name" value="ABC_tran"/>
    <property type="match status" value="1"/>
</dbReference>
<name>A0A2U1API7_9BACT</name>